<dbReference type="Pfam" id="PF13556">
    <property type="entry name" value="HTH_30"/>
    <property type="match status" value="1"/>
</dbReference>
<reference evidence="2 3" key="1">
    <citation type="submission" date="2023-08" db="EMBL/GenBank/DDBJ databases">
        <title>Microbacterium sp. nov., isolated from a waste landfill.</title>
        <authorList>
            <person name="Wen W."/>
        </authorList>
    </citation>
    <scope>NUCLEOTIDE SEQUENCE [LARGE SCALE GENOMIC DNA]</scope>
    <source>
        <strain evidence="2 3">ASV81</strain>
    </source>
</reference>
<protein>
    <submittedName>
        <fullName evidence="2">Helix-turn-helix domain-containing protein</fullName>
    </submittedName>
</protein>
<comment type="caution">
    <text evidence="2">The sequence shown here is derived from an EMBL/GenBank/DDBJ whole genome shotgun (WGS) entry which is preliminary data.</text>
</comment>
<organism evidence="2 3">
    <name type="scientific">Microbacterium capsulatum</name>
    <dbReference type="NCBI Taxonomy" id="3041921"/>
    <lineage>
        <taxon>Bacteria</taxon>
        <taxon>Bacillati</taxon>
        <taxon>Actinomycetota</taxon>
        <taxon>Actinomycetes</taxon>
        <taxon>Micrococcales</taxon>
        <taxon>Microbacteriaceae</taxon>
        <taxon>Microbacterium</taxon>
    </lineage>
</organism>
<dbReference type="InterPro" id="IPR051448">
    <property type="entry name" value="CdaR-like_regulators"/>
</dbReference>
<evidence type="ECO:0000259" key="1">
    <source>
        <dbReference type="Pfam" id="PF13556"/>
    </source>
</evidence>
<evidence type="ECO:0000313" key="3">
    <source>
        <dbReference type="Proteomes" id="UP001230289"/>
    </source>
</evidence>
<evidence type="ECO:0000313" key="2">
    <source>
        <dbReference type="EMBL" id="MDQ4212431.1"/>
    </source>
</evidence>
<accession>A0ABU0XBF1</accession>
<feature type="domain" description="PucR C-terminal helix-turn-helix" evidence="1">
    <location>
        <begin position="339"/>
        <end position="397"/>
    </location>
</feature>
<dbReference type="Proteomes" id="UP001230289">
    <property type="component" value="Unassembled WGS sequence"/>
</dbReference>
<sequence>MSVKVRRFALQYLNELTQVFSQSLNVSAVLTDHLLIECARAVPDHLTAAGLAAFPAPQRLSTLTSLEKLVDPVTLPGNAGLGVPPVVVVPLAVEHEHPLFYLWLTGLDGLAAEQLAWIHQVAQVTLAALVDSGAFTEPQWQDPELGRLFRTGDRAAIDALVANPEPGRELLHDDIFVAVAVVLSTSESEAESDPHRNRLLSVAASLSDLCPPSRRMVVLGDKACYVLYAPGPGPAQASLPERCRALASDLIFRSGSPGNEPPWLVAVSSSVTRSPGTAVWQARAAVHFALRMGWHHRSLAWSEVGHLRPLSLVEDALLAEQFIPPGMADLLGDPESAYLLSTLRSFLNHGGAIKDVAEELFLHRASVYHRLRRVEERTGLDLSSGNDRLQAHLALAANDIVSRRVPVPGGATGA</sequence>
<keyword evidence="3" id="KW-1185">Reference proteome</keyword>
<dbReference type="PANTHER" id="PTHR33744">
    <property type="entry name" value="CARBOHYDRATE DIACID REGULATOR"/>
    <property type="match status" value="1"/>
</dbReference>
<gene>
    <name evidence="2" type="ORF">RBR11_00695</name>
</gene>
<dbReference type="InterPro" id="IPR042070">
    <property type="entry name" value="PucR_C-HTH_sf"/>
</dbReference>
<dbReference type="RefSeq" id="WP_308487370.1">
    <property type="nucleotide sequence ID" value="NZ_JAVFCB010000001.1"/>
</dbReference>
<proteinExistence type="predicted"/>
<dbReference type="Gene3D" id="1.10.10.2840">
    <property type="entry name" value="PucR C-terminal helix-turn-helix domain"/>
    <property type="match status" value="1"/>
</dbReference>
<dbReference type="EMBL" id="JAVFCB010000001">
    <property type="protein sequence ID" value="MDQ4212431.1"/>
    <property type="molecule type" value="Genomic_DNA"/>
</dbReference>
<name>A0ABU0XBF1_9MICO</name>
<dbReference type="InterPro" id="IPR025736">
    <property type="entry name" value="PucR_C-HTH_dom"/>
</dbReference>